<dbReference type="SUPFAM" id="SSF69000">
    <property type="entry name" value="FAD-dependent thiol oxidase"/>
    <property type="match status" value="1"/>
</dbReference>
<evidence type="ECO:0000256" key="3">
    <source>
        <dbReference type="ARBA" id="ARBA00022630"/>
    </source>
</evidence>
<keyword evidence="7" id="KW-0472">Membrane</keyword>
<evidence type="ECO:0000313" key="9">
    <source>
        <dbReference type="EMBL" id="QHU19467.1"/>
    </source>
</evidence>
<accession>A0A6C0KRY4</accession>
<dbReference type="Pfam" id="PF04777">
    <property type="entry name" value="Evr1_Alr"/>
    <property type="match status" value="1"/>
</dbReference>
<name>A0A6C0KRY4_9ZZZZ</name>
<dbReference type="InterPro" id="IPR039799">
    <property type="entry name" value="ALR/ERV"/>
</dbReference>
<keyword evidence="7" id="KW-0812">Transmembrane</keyword>
<dbReference type="EC" id="1.8.3.2" evidence="2"/>
<reference evidence="9" key="1">
    <citation type="journal article" date="2020" name="Nature">
        <title>Giant virus diversity and host interactions through global metagenomics.</title>
        <authorList>
            <person name="Schulz F."/>
            <person name="Roux S."/>
            <person name="Paez-Espino D."/>
            <person name="Jungbluth S."/>
            <person name="Walsh D.A."/>
            <person name="Denef V.J."/>
            <person name="McMahon K.D."/>
            <person name="Konstantinidis K.T."/>
            <person name="Eloe-Fadrosh E.A."/>
            <person name="Kyrpides N.C."/>
            <person name="Woyke T."/>
        </authorList>
    </citation>
    <scope>NUCLEOTIDE SEQUENCE</scope>
    <source>
        <strain evidence="9">GVMAG-S-3300013014-104</strain>
    </source>
</reference>
<keyword evidence="6" id="KW-1015">Disulfide bond</keyword>
<comment type="cofactor">
    <cofactor evidence="1">
        <name>FAD</name>
        <dbReference type="ChEBI" id="CHEBI:57692"/>
    </cofactor>
</comment>
<keyword evidence="7" id="KW-1133">Transmembrane helix</keyword>
<dbReference type="InterPro" id="IPR036774">
    <property type="entry name" value="ERV/ALR_sulphydryl_oxid_sf"/>
</dbReference>
<evidence type="ECO:0000256" key="6">
    <source>
        <dbReference type="ARBA" id="ARBA00023157"/>
    </source>
</evidence>
<feature type="transmembrane region" description="Helical" evidence="7">
    <location>
        <begin position="129"/>
        <end position="146"/>
    </location>
</feature>
<keyword evidence="3" id="KW-0285">Flavoprotein</keyword>
<dbReference type="InterPro" id="IPR017905">
    <property type="entry name" value="ERV/ALR_sulphydryl_oxidase"/>
</dbReference>
<evidence type="ECO:0000256" key="7">
    <source>
        <dbReference type="SAM" id="Phobius"/>
    </source>
</evidence>
<evidence type="ECO:0000259" key="8">
    <source>
        <dbReference type="PROSITE" id="PS51324"/>
    </source>
</evidence>
<keyword evidence="4" id="KW-0274">FAD</keyword>
<dbReference type="PROSITE" id="PS51324">
    <property type="entry name" value="ERV_ALR"/>
    <property type="match status" value="1"/>
</dbReference>
<evidence type="ECO:0000256" key="4">
    <source>
        <dbReference type="ARBA" id="ARBA00022827"/>
    </source>
</evidence>
<protein>
    <recommendedName>
        <fullName evidence="2">thiol oxidase</fullName>
        <ecNumber evidence="2">1.8.3.2</ecNumber>
    </recommendedName>
</protein>
<dbReference type="AlphaFoldDB" id="A0A6C0KRY4"/>
<dbReference type="EMBL" id="MN740951">
    <property type="protein sequence ID" value="QHU19467.1"/>
    <property type="molecule type" value="Genomic_DNA"/>
</dbReference>
<organism evidence="9">
    <name type="scientific">viral metagenome</name>
    <dbReference type="NCBI Taxonomy" id="1070528"/>
    <lineage>
        <taxon>unclassified sequences</taxon>
        <taxon>metagenomes</taxon>
        <taxon>organismal metagenomes</taxon>
    </lineage>
</organism>
<dbReference type="GO" id="GO:0005739">
    <property type="term" value="C:mitochondrion"/>
    <property type="evidence" value="ECO:0007669"/>
    <property type="project" value="TreeGrafter"/>
</dbReference>
<proteinExistence type="predicted"/>
<evidence type="ECO:0000256" key="5">
    <source>
        <dbReference type="ARBA" id="ARBA00023002"/>
    </source>
</evidence>
<evidence type="ECO:0000256" key="1">
    <source>
        <dbReference type="ARBA" id="ARBA00001974"/>
    </source>
</evidence>
<dbReference type="GO" id="GO:0050660">
    <property type="term" value="F:flavin adenine dinucleotide binding"/>
    <property type="evidence" value="ECO:0007669"/>
    <property type="project" value="TreeGrafter"/>
</dbReference>
<dbReference type="GO" id="GO:0016971">
    <property type="term" value="F:flavin-dependent sulfhydryl oxidase activity"/>
    <property type="evidence" value="ECO:0007669"/>
    <property type="project" value="InterPro"/>
</dbReference>
<dbReference type="PANTHER" id="PTHR12645">
    <property type="entry name" value="ALR/ERV"/>
    <property type="match status" value="1"/>
</dbReference>
<dbReference type="PANTHER" id="PTHR12645:SF0">
    <property type="entry name" value="FAD-LINKED SULFHYDRYL OXIDASE ALR"/>
    <property type="match status" value="1"/>
</dbReference>
<feature type="domain" description="ERV/ALR sulfhydryl oxidase" evidence="8">
    <location>
        <begin position="6"/>
        <end position="109"/>
    </location>
</feature>
<keyword evidence="5" id="KW-0560">Oxidoreductase</keyword>
<evidence type="ECO:0000256" key="2">
    <source>
        <dbReference type="ARBA" id="ARBA00012512"/>
    </source>
</evidence>
<sequence length="148" mass="18104">MPSNNIILDPSIWGPHFWFFLHTLAITYPHNPNAITKKKYYELIQNLPLFIPNETIGNNFEKLIEEYPITAYLDSRDSLIRWMHFIHNKINEKLEKPKVSFHDFYFNYYEEYKPKEIKMKDFYRWKEKLIYTLVIICVSTLIIFLYNK</sequence>
<dbReference type="Gene3D" id="1.20.120.310">
    <property type="entry name" value="ERV/ALR sulfhydryl oxidase domain"/>
    <property type="match status" value="1"/>
</dbReference>